<dbReference type="AlphaFoldDB" id="A0AAD7ZRL6"/>
<proteinExistence type="predicted"/>
<evidence type="ECO:0000313" key="3">
    <source>
        <dbReference type="Proteomes" id="UP001233999"/>
    </source>
</evidence>
<feature type="signal peptide" evidence="1">
    <location>
        <begin position="1"/>
        <end position="21"/>
    </location>
</feature>
<feature type="chain" id="PRO_5042061259" evidence="1">
    <location>
        <begin position="22"/>
        <end position="53"/>
    </location>
</feature>
<dbReference type="Proteomes" id="UP001233999">
    <property type="component" value="Unassembled WGS sequence"/>
</dbReference>
<protein>
    <submittedName>
        <fullName evidence="2">Uncharacterized protein</fullName>
    </submittedName>
</protein>
<dbReference type="EMBL" id="JASPKZ010007258">
    <property type="protein sequence ID" value="KAJ9585605.1"/>
    <property type="molecule type" value="Genomic_DNA"/>
</dbReference>
<evidence type="ECO:0000313" key="2">
    <source>
        <dbReference type="EMBL" id="KAJ9585605.1"/>
    </source>
</evidence>
<name>A0AAD7ZRL6_DIPPU</name>
<keyword evidence="3" id="KW-1185">Reference proteome</keyword>
<sequence length="53" mass="6415">NSSPIYFCLVLLNLRVYQLISFITQLEDKIIGYIPRNRTQVEWQHCCRSETRR</sequence>
<organism evidence="2 3">
    <name type="scientific">Diploptera punctata</name>
    <name type="common">Pacific beetle cockroach</name>
    <dbReference type="NCBI Taxonomy" id="6984"/>
    <lineage>
        <taxon>Eukaryota</taxon>
        <taxon>Metazoa</taxon>
        <taxon>Ecdysozoa</taxon>
        <taxon>Arthropoda</taxon>
        <taxon>Hexapoda</taxon>
        <taxon>Insecta</taxon>
        <taxon>Pterygota</taxon>
        <taxon>Neoptera</taxon>
        <taxon>Polyneoptera</taxon>
        <taxon>Dictyoptera</taxon>
        <taxon>Blattodea</taxon>
        <taxon>Blaberoidea</taxon>
        <taxon>Blaberidae</taxon>
        <taxon>Diplopterinae</taxon>
        <taxon>Diploptera</taxon>
    </lineage>
</organism>
<evidence type="ECO:0000256" key="1">
    <source>
        <dbReference type="SAM" id="SignalP"/>
    </source>
</evidence>
<gene>
    <name evidence="2" type="ORF">L9F63_002594</name>
</gene>
<accession>A0AAD7ZRL6</accession>
<reference evidence="2" key="1">
    <citation type="journal article" date="2023" name="IScience">
        <title>Live-bearing cockroach genome reveals convergent evolutionary mechanisms linked to viviparity in insects and beyond.</title>
        <authorList>
            <person name="Fouks B."/>
            <person name="Harrison M.C."/>
            <person name="Mikhailova A.A."/>
            <person name="Marchal E."/>
            <person name="English S."/>
            <person name="Carruthers M."/>
            <person name="Jennings E.C."/>
            <person name="Chiamaka E.L."/>
            <person name="Frigard R.A."/>
            <person name="Pippel M."/>
            <person name="Attardo G.M."/>
            <person name="Benoit J.B."/>
            <person name="Bornberg-Bauer E."/>
            <person name="Tobe S.S."/>
        </authorList>
    </citation>
    <scope>NUCLEOTIDE SEQUENCE</scope>
    <source>
        <strain evidence="2">Stay&amp;Tobe</strain>
    </source>
</reference>
<keyword evidence="1" id="KW-0732">Signal</keyword>
<feature type="non-terminal residue" evidence="2">
    <location>
        <position position="53"/>
    </location>
</feature>
<reference evidence="2" key="2">
    <citation type="submission" date="2023-05" db="EMBL/GenBank/DDBJ databases">
        <authorList>
            <person name="Fouks B."/>
        </authorList>
    </citation>
    <scope>NUCLEOTIDE SEQUENCE</scope>
    <source>
        <strain evidence="2">Stay&amp;Tobe</strain>
        <tissue evidence="2">Testes</tissue>
    </source>
</reference>
<feature type="non-terminal residue" evidence="2">
    <location>
        <position position="1"/>
    </location>
</feature>
<comment type="caution">
    <text evidence="2">The sequence shown here is derived from an EMBL/GenBank/DDBJ whole genome shotgun (WGS) entry which is preliminary data.</text>
</comment>